<protein>
    <submittedName>
        <fullName evidence="3">Uncharacterized protein</fullName>
    </submittedName>
</protein>
<keyword evidence="2" id="KW-0472">Membrane</keyword>
<accession>A0A135T0R6</accession>
<dbReference type="EMBL" id="JFBX01000327">
    <property type="protein sequence ID" value="KXH41739.1"/>
    <property type="molecule type" value="Genomic_DNA"/>
</dbReference>
<feature type="region of interest" description="Disordered" evidence="1">
    <location>
        <begin position="511"/>
        <end position="550"/>
    </location>
</feature>
<dbReference type="OrthoDB" id="4582561at2759"/>
<evidence type="ECO:0000313" key="4">
    <source>
        <dbReference type="Proteomes" id="UP000070328"/>
    </source>
</evidence>
<feature type="transmembrane region" description="Helical" evidence="2">
    <location>
        <begin position="315"/>
        <end position="336"/>
    </location>
</feature>
<organism evidence="3 4">
    <name type="scientific">Colletotrichum simmondsii</name>
    <dbReference type="NCBI Taxonomy" id="703756"/>
    <lineage>
        <taxon>Eukaryota</taxon>
        <taxon>Fungi</taxon>
        <taxon>Dikarya</taxon>
        <taxon>Ascomycota</taxon>
        <taxon>Pezizomycotina</taxon>
        <taxon>Sordariomycetes</taxon>
        <taxon>Hypocreomycetidae</taxon>
        <taxon>Glomerellales</taxon>
        <taxon>Glomerellaceae</taxon>
        <taxon>Colletotrichum</taxon>
        <taxon>Colletotrichum acutatum species complex</taxon>
    </lineage>
</organism>
<proteinExistence type="predicted"/>
<feature type="compositionally biased region" description="Basic and acidic residues" evidence="1">
    <location>
        <begin position="516"/>
        <end position="528"/>
    </location>
</feature>
<name>A0A135T0R6_9PEZI</name>
<feature type="transmembrane region" description="Helical" evidence="2">
    <location>
        <begin position="387"/>
        <end position="405"/>
    </location>
</feature>
<reference evidence="3 4" key="1">
    <citation type="submission" date="2014-02" db="EMBL/GenBank/DDBJ databases">
        <title>The genome sequence of Colletotrichum simmondsii CBS122122.</title>
        <authorList>
            <person name="Baroncelli R."/>
            <person name="Thon M.R."/>
        </authorList>
    </citation>
    <scope>NUCLEOTIDE SEQUENCE [LARGE SCALE GENOMIC DNA]</scope>
    <source>
        <strain evidence="3 4">CBS122122</strain>
    </source>
</reference>
<keyword evidence="4" id="KW-1185">Reference proteome</keyword>
<gene>
    <name evidence="3" type="ORF">CSIM01_06993</name>
</gene>
<keyword evidence="2" id="KW-1133">Transmembrane helix</keyword>
<evidence type="ECO:0000256" key="2">
    <source>
        <dbReference type="SAM" id="Phobius"/>
    </source>
</evidence>
<dbReference type="Proteomes" id="UP000070328">
    <property type="component" value="Unassembled WGS sequence"/>
</dbReference>
<dbReference type="AlphaFoldDB" id="A0A135T0R6"/>
<comment type="caution">
    <text evidence="3">The sequence shown here is derived from an EMBL/GenBank/DDBJ whole genome shotgun (WGS) entry which is preliminary data.</text>
</comment>
<keyword evidence="2" id="KW-0812">Transmembrane</keyword>
<sequence>MAANHNLGMDFDSYAYQAGGPRWPQMVYNIYNSKDSADPVTVELPSAWKSGSINAQEDCYDPKFLFRNSYGCAAIATSALLVQNHDFVADKTVKEANSKIHFGSLDEFNASRVIQAIVGCVEASCTGNNPLGDCDPDVAKLKGSQAVPGSMDVVLGGLTSLCSFLTKEPEADIAGPGIAVSYYIQVALCIWFFIFCGLLPHQPDSSTFFSMLRVIRWFFRKCRRRSDAEIDRLRSTLTHLRSTRFSVALCSAMVEFQETQAFFVMAIEAATLTMVIMNSESLAIRVDVSAAKAFATANTLLVLITQAIMQRRGMYWWYTFILTVIVYILCAIIQMLSLPAPSSSASDHDLELAECGGQRSILQTCMQFGNGDYYFGNGYLQSSDKDAYFIIYTVVMVFLTADHLGNTPRLHKIKDSARQTLEKRKIRIPAWIFTVCLTLARYNVEPRLLKYDTTADFLTLSVGIELGVGKRIDNQYKVVLNEENPPSTPPGAEERFDSSRQLVDDSSYISLSTIGDGHEDQRPARVETRSFSGGVKRKPLAPRTDTELPR</sequence>
<evidence type="ECO:0000313" key="3">
    <source>
        <dbReference type="EMBL" id="KXH41739.1"/>
    </source>
</evidence>
<evidence type="ECO:0000256" key="1">
    <source>
        <dbReference type="SAM" id="MobiDB-lite"/>
    </source>
</evidence>
<feature type="transmembrane region" description="Helical" evidence="2">
    <location>
        <begin position="182"/>
        <end position="201"/>
    </location>
</feature>